<organism evidence="2 3">
    <name type="scientific">Trifolium medium</name>
    <dbReference type="NCBI Taxonomy" id="97028"/>
    <lineage>
        <taxon>Eukaryota</taxon>
        <taxon>Viridiplantae</taxon>
        <taxon>Streptophyta</taxon>
        <taxon>Embryophyta</taxon>
        <taxon>Tracheophyta</taxon>
        <taxon>Spermatophyta</taxon>
        <taxon>Magnoliopsida</taxon>
        <taxon>eudicotyledons</taxon>
        <taxon>Gunneridae</taxon>
        <taxon>Pentapetalae</taxon>
        <taxon>rosids</taxon>
        <taxon>fabids</taxon>
        <taxon>Fabales</taxon>
        <taxon>Fabaceae</taxon>
        <taxon>Papilionoideae</taxon>
        <taxon>50 kb inversion clade</taxon>
        <taxon>NPAAA clade</taxon>
        <taxon>Hologalegina</taxon>
        <taxon>IRL clade</taxon>
        <taxon>Trifolieae</taxon>
        <taxon>Trifolium</taxon>
    </lineage>
</organism>
<dbReference type="Proteomes" id="UP000265520">
    <property type="component" value="Unassembled WGS sequence"/>
</dbReference>
<keyword evidence="3" id="KW-1185">Reference proteome</keyword>
<accession>A0A392T9H3</accession>
<comment type="caution">
    <text evidence="2">The sequence shown here is derived from an EMBL/GenBank/DDBJ whole genome shotgun (WGS) entry which is preliminary data.</text>
</comment>
<name>A0A392T9H3_9FABA</name>
<dbReference type="EMBL" id="LXQA010533368">
    <property type="protein sequence ID" value="MCI57699.1"/>
    <property type="molecule type" value="Genomic_DNA"/>
</dbReference>
<feature type="non-terminal residue" evidence="2">
    <location>
        <position position="33"/>
    </location>
</feature>
<protein>
    <submittedName>
        <fullName evidence="2">Uncharacterized protein</fullName>
    </submittedName>
</protein>
<evidence type="ECO:0000313" key="3">
    <source>
        <dbReference type="Proteomes" id="UP000265520"/>
    </source>
</evidence>
<feature type="compositionally biased region" description="Basic and acidic residues" evidence="1">
    <location>
        <begin position="22"/>
        <end position="33"/>
    </location>
</feature>
<feature type="region of interest" description="Disordered" evidence="1">
    <location>
        <begin position="1"/>
        <end position="33"/>
    </location>
</feature>
<evidence type="ECO:0000256" key="1">
    <source>
        <dbReference type="SAM" id="MobiDB-lite"/>
    </source>
</evidence>
<evidence type="ECO:0000313" key="2">
    <source>
        <dbReference type="EMBL" id="MCI57699.1"/>
    </source>
</evidence>
<reference evidence="2 3" key="1">
    <citation type="journal article" date="2018" name="Front. Plant Sci.">
        <title>Red Clover (Trifolium pratense) and Zigzag Clover (T. medium) - A Picture of Genomic Similarities and Differences.</title>
        <authorList>
            <person name="Dluhosova J."/>
            <person name="Istvanek J."/>
            <person name="Nedelnik J."/>
            <person name="Repkova J."/>
        </authorList>
    </citation>
    <scope>NUCLEOTIDE SEQUENCE [LARGE SCALE GENOMIC DNA]</scope>
    <source>
        <strain evidence="3">cv. 10/8</strain>
        <tissue evidence="2">Leaf</tissue>
    </source>
</reference>
<sequence length="33" mass="3556">MHIYIQGSVQANPAEAAPSGEGQRDKEKTIVET</sequence>
<dbReference type="AlphaFoldDB" id="A0A392T9H3"/>
<proteinExistence type="predicted"/>